<keyword evidence="5" id="KW-0482">Metalloprotease</keyword>
<dbReference type="InterPro" id="IPR037518">
    <property type="entry name" value="MPN"/>
</dbReference>
<evidence type="ECO:0000256" key="3">
    <source>
        <dbReference type="ARBA" id="ARBA00022801"/>
    </source>
</evidence>
<dbReference type="PANTHER" id="PTHR30471:SF3">
    <property type="entry name" value="UPF0758 PROTEIN YEES-RELATED"/>
    <property type="match status" value="1"/>
</dbReference>
<dbReference type="InterPro" id="IPR025657">
    <property type="entry name" value="RadC_JAB"/>
</dbReference>
<gene>
    <name evidence="7" type="ORF">S06H3_43277</name>
</gene>
<protein>
    <recommendedName>
        <fullName evidence="6">MPN domain-containing protein</fullName>
    </recommendedName>
</protein>
<proteinExistence type="predicted"/>
<dbReference type="EMBL" id="BARV01026832">
    <property type="protein sequence ID" value="GAI45064.1"/>
    <property type="molecule type" value="Genomic_DNA"/>
</dbReference>
<evidence type="ECO:0000259" key="6">
    <source>
        <dbReference type="PROSITE" id="PS50249"/>
    </source>
</evidence>
<dbReference type="GO" id="GO:0046872">
    <property type="term" value="F:metal ion binding"/>
    <property type="evidence" value="ECO:0007669"/>
    <property type="project" value="UniProtKB-KW"/>
</dbReference>
<dbReference type="AlphaFoldDB" id="X1QP74"/>
<keyword evidence="2" id="KW-0479">Metal-binding</keyword>
<sequence length="173" mass="20066">MRSRAPKNPLTPLQKRFIRSGFESLDDQETIELLLSLCHPRKCRQLAKACIEQFHGLREFLSASTQELQRAGLSPSCIFSVRLLHELPEEVLRQKIIEKPVYKSAEEICDYLRYSMRDLKIEVFKVIYLNKRNEIIDAVDLFEGTLDSIPIRPREIMESAIAHNATNLIFAHN</sequence>
<dbReference type="GO" id="GO:0008237">
    <property type="term" value="F:metallopeptidase activity"/>
    <property type="evidence" value="ECO:0007669"/>
    <property type="project" value="UniProtKB-KW"/>
</dbReference>
<evidence type="ECO:0000313" key="7">
    <source>
        <dbReference type="EMBL" id="GAI45064.1"/>
    </source>
</evidence>
<dbReference type="Gene3D" id="3.40.140.10">
    <property type="entry name" value="Cytidine Deaminase, domain 2"/>
    <property type="match status" value="1"/>
</dbReference>
<name>X1QP74_9ZZZZ</name>
<evidence type="ECO:0000256" key="5">
    <source>
        <dbReference type="ARBA" id="ARBA00023049"/>
    </source>
</evidence>
<dbReference type="InterPro" id="IPR001405">
    <property type="entry name" value="UPF0758"/>
</dbReference>
<evidence type="ECO:0000256" key="2">
    <source>
        <dbReference type="ARBA" id="ARBA00022723"/>
    </source>
</evidence>
<keyword evidence="3" id="KW-0378">Hydrolase</keyword>
<dbReference type="Pfam" id="PF04002">
    <property type="entry name" value="RadC"/>
    <property type="match status" value="1"/>
</dbReference>
<comment type="caution">
    <text evidence="7">The sequence shown here is derived from an EMBL/GenBank/DDBJ whole genome shotgun (WGS) entry which is preliminary data.</text>
</comment>
<evidence type="ECO:0000256" key="4">
    <source>
        <dbReference type="ARBA" id="ARBA00022833"/>
    </source>
</evidence>
<feature type="domain" description="MPN" evidence="6">
    <location>
        <begin position="101"/>
        <end position="173"/>
    </location>
</feature>
<dbReference type="PANTHER" id="PTHR30471">
    <property type="entry name" value="DNA REPAIR PROTEIN RADC"/>
    <property type="match status" value="1"/>
</dbReference>
<keyword evidence="4" id="KW-0862">Zinc</keyword>
<reference evidence="7" key="1">
    <citation type="journal article" date="2014" name="Front. Microbiol.">
        <title>High frequency of phylogenetically diverse reductive dehalogenase-homologous genes in deep subseafloor sedimentary metagenomes.</title>
        <authorList>
            <person name="Kawai M."/>
            <person name="Futagami T."/>
            <person name="Toyoda A."/>
            <person name="Takaki Y."/>
            <person name="Nishi S."/>
            <person name="Hori S."/>
            <person name="Arai W."/>
            <person name="Tsubouchi T."/>
            <person name="Morono Y."/>
            <person name="Uchiyama I."/>
            <person name="Ito T."/>
            <person name="Fujiyama A."/>
            <person name="Inagaki F."/>
            <person name="Takami H."/>
        </authorList>
    </citation>
    <scope>NUCLEOTIDE SEQUENCE</scope>
    <source>
        <strain evidence="7">Expedition CK06-06</strain>
    </source>
</reference>
<dbReference type="PROSITE" id="PS50249">
    <property type="entry name" value="MPN"/>
    <property type="match status" value="1"/>
</dbReference>
<feature type="non-terminal residue" evidence="7">
    <location>
        <position position="173"/>
    </location>
</feature>
<dbReference type="GO" id="GO:0006508">
    <property type="term" value="P:proteolysis"/>
    <property type="evidence" value="ECO:0007669"/>
    <property type="project" value="UniProtKB-KW"/>
</dbReference>
<organism evidence="7">
    <name type="scientific">marine sediment metagenome</name>
    <dbReference type="NCBI Taxonomy" id="412755"/>
    <lineage>
        <taxon>unclassified sequences</taxon>
        <taxon>metagenomes</taxon>
        <taxon>ecological metagenomes</taxon>
    </lineage>
</organism>
<accession>X1QP74</accession>
<keyword evidence="1" id="KW-0645">Protease</keyword>
<evidence type="ECO:0000256" key="1">
    <source>
        <dbReference type="ARBA" id="ARBA00022670"/>
    </source>
</evidence>